<dbReference type="GO" id="GO:0005634">
    <property type="term" value="C:nucleus"/>
    <property type="evidence" value="ECO:0007669"/>
    <property type="project" value="UniProtKB-SubCell"/>
</dbReference>
<dbReference type="AlphaFoldDB" id="A0A015KK08"/>
<dbReference type="GO" id="GO:0006355">
    <property type="term" value="P:regulation of DNA-templated transcription"/>
    <property type="evidence" value="ECO:0007669"/>
    <property type="project" value="InterPro"/>
</dbReference>
<comment type="subcellular location">
    <subcellularLocation>
        <location evidence="1">Nucleus</location>
    </subcellularLocation>
</comment>
<feature type="region of interest" description="Disordered" evidence="3">
    <location>
        <begin position="29"/>
        <end position="54"/>
    </location>
</feature>
<evidence type="ECO:0000313" key="6">
    <source>
        <dbReference type="Proteomes" id="UP000022910"/>
    </source>
</evidence>
<evidence type="ECO:0000313" key="4">
    <source>
        <dbReference type="EMBL" id="EXX67899.1"/>
    </source>
</evidence>
<dbReference type="HOGENOM" id="CLU_733930_0_0_1"/>
<evidence type="ECO:0000256" key="3">
    <source>
        <dbReference type="SAM" id="MobiDB-lite"/>
    </source>
</evidence>
<dbReference type="SUPFAM" id="SSF47762">
    <property type="entry name" value="PAH2 domain"/>
    <property type="match status" value="1"/>
</dbReference>
<evidence type="ECO:0000256" key="1">
    <source>
        <dbReference type="ARBA" id="ARBA00004123"/>
    </source>
</evidence>
<dbReference type="Proteomes" id="UP000022910">
    <property type="component" value="Unassembled WGS sequence"/>
</dbReference>
<sequence>MEATQNRIFLTVKETALDKIVTVPLNMSKPNKTRVDNISPPTPPSDEEKRSVSFDPSVKTLSIPKDFSYSNGFINSPSESIDISVRDCSEEMLVSLKERDTEIKDLVVHNQEFFDTVKQSIFEDDETWEKFEKVLYSKREEIPDCEWMESISKYLADNPQLFTTFKQMTGYYESDENDSDDIDEIREEYDDDYGYTSESCVMHNESYVDITPIRYYPHALENFEKSYPQFFINAKQELGKLGKERSRRGSTLGRNHLSNDNPLLHPNIEDHQPLNDSSVTLYDELKRVLVIPRDEMDDFEWETAINEILDVSPPLLEHFYEIVIEEINQNIGL</sequence>
<gene>
    <name evidence="5" type="ORF">RirG_063780</name>
    <name evidence="4" type="ORF">RirG_110080</name>
</gene>
<protein>
    <submittedName>
        <fullName evidence="4">Uncharacterized protein</fullName>
    </submittedName>
</protein>
<reference evidence="4 6" key="1">
    <citation type="submission" date="2014-02" db="EMBL/GenBank/DDBJ databases">
        <title>Single nucleus genome sequencing reveals high similarity among nuclei of an endomycorrhizal fungus.</title>
        <authorList>
            <person name="Lin K."/>
            <person name="Geurts R."/>
            <person name="Zhang Z."/>
            <person name="Limpens E."/>
            <person name="Saunders D.G."/>
            <person name="Mu D."/>
            <person name="Pang E."/>
            <person name="Cao H."/>
            <person name="Cha H."/>
            <person name="Lin T."/>
            <person name="Zhou Q."/>
            <person name="Shang Y."/>
            <person name="Li Y."/>
            <person name="Ivanov S."/>
            <person name="Sharma T."/>
            <person name="Velzen R.V."/>
            <person name="Ruijter N.D."/>
            <person name="Aanen D.K."/>
            <person name="Win J."/>
            <person name="Kamoun S."/>
            <person name="Bisseling T."/>
            <person name="Huang S."/>
        </authorList>
    </citation>
    <scope>NUCLEOTIDE SEQUENCE [LARGE SCALE GENOMIC DNA]</scope>
    <source>
        <strain evidence="4">DAOM 197198w</strain>
        <strain evidence="6">DAOM197198w</strain>
    </source>
</reference>
<organism evidence="4 6">
    <name type="scientific">Rhizophagus irregularis (strain DAOM 197198w)</name>
    <name type="common">Glomus intraradices</name>
    <dbReference type="NCBI Taxonomy" id="1432141"/>
    <lineage>
        <taxon>Eukaryota</taxon>
        <taxon>Fungi</taxon>
        <taxon>Fungi incertae sedis</taxon>
        <taxon>Mucoromycota</taxon>
        <taxon>Glomeromycotina</taxon>
        <taxon>Glomeromycetes</taxon>
        <taxon>Glomerales</taxon>
        <taxon>Glomeraceae</taxon>
        <taxon>Rhizophagus</taxon>
    </lineage>
</organism>
<comment type="caution">
    <text evidence="4">The sequence shown here is derived from an EMBL/GenBank/DDBJ whole genome shotgun (WGS) entry which is preliminary data.</text>
</comment>
<dbReference type="InterPro" id="IPR036600">
    <property type="entry name" value="PAH_sf"/>
</dbReference>
<proteinExistence type="predicted"/>
<keyword evidence="2" id="KW-0539">Nucleus</keyword>
<keyword evidence="6" id="KW-1185">Reference proteome</keyword>
<evidence type="ECO:0000313" key="5">
    <source>
        <dbReference type="EMBL" id="EXX73038.1"/>
    </source>
</evidence>
<dbReference type="Gene3D" id="1.20.1160.11">
    <property type="entry name" value="Paired amphipathic helix"/>
    <property type="match status" value="1"/>
</dbReference>
<dbReference type="EMBL" id="JEMT01014887">
    <property type="protein sequence ID" value="EXX73038.1"/>
    <property type="molecule type" value="Genomic_DNA"/>
</dbReference>
<dbReference type="EMBL" id="JEMT01017491">
    <property type="protein sequence ID" value="EXX67899.1"/>
    <property type="molecule type" value="Genomic_DNA"/>
</dbReference>
<evidence type="ECO:0000256" key="2">
    <source>
        <dbReference type="ARBA" id="ARBA00023242"/>
    </source>
</evidence>
<accession>A0A015KK08</accession>
<dbReference type="OrthoDB" id="5279943at2759"/>
<name>A0A015KK08_RHIIW</name>